<evidence type="ECO:0000313" key="1">
    <source>
        <dbReference type="EMBL" id="GAW84311.1"/>
    </source>
</evidence>
<comment type="caution">
    <text evidence="1">The sequence shown here is derived from an EMBL/GenBank/DDBJ whole genome shotgun (WGS) entry which is preliminary data.</text>
</comment>
<sequence>MTMMIFFIQMKNFFYYIENYNFIRNEINKNAYYACQMYSSYLKDRLPLFFSFEPLCKKQESNICADHFYSYYHLFDQRNIFTWYELFKIYIQSFWNGCYKNILYVYCESQRSTSEFMTKYNEYVQSFIKKIRETPNSVLQKNHGSEQGTQINVSMTNATVPTSKFHKEMNKNHGNLSDFLTPFEHSFTSRRRKKRNIMYAYYSEGNDSIFDNNDSMDYSSCSEVDESSTILSSV</sequence>
<dbReference type="GeneID" id="39745119"/>
<gene>
    <name evidence="1" type="ORF">PGO_002250</name>
</gene>
<dbReference type="RefSeq" id="XP_028546900.1">
    <property type="nucleotide sequence ID" value="XM_028691099.1"/>
</dbReference>
<accession>A0A1Y1JP97</accession>
<reference evidence="2" key="1">
    <citation type="submission" date="2017-04" db="EMBL/GenBank/DDBJ databases">
        <title>Plasmodium gonderi genome.</title>
        <authorList>
            <person name="Arisue N."/>
            <person name="Honma H."/>
            <person name="Kawai S."/>
            <person name="Tougan T."/>
            <person name="Tanabe K."/>
            <person name="Horii T."/>
        </authorList>
    </citation>
    <scope>NUCLEOTIDE SEQUENCE [LARGE SCALE GENOMIC DNA]</scope>
    <source>
        <strain evidence="2">ATCC 30045</strain>
    </source>
</reference>
<name>A0A1Y1JP97_PLAGO</name>
<dbReference type="OrthoDB" id="381125at2759"/>
<organism evidence="1 2">
    <name type="scientific">Plasmodium gonderi</name>
    <dbReference type="NCBI Taxonomy" id="77519"/>
    <lineage>
        <taxon>Eukaryota</taxon>
        <taxon>Sar</taxon>
        <taxon>Alveolata</taxon>
        <taxon>Apicomplexa</taxon>
        <taxon>Aconoidasida</taxon>
        <taxon>Haemosporida</taxon>
        <taxon>Plasmodiidae</taxon>
        <taxon>Plasmodium</taxon>
        <taxon>Plasmodium (Plasmodium)</taxon>
    </lineage>
</organism>
<evidence type="ECO:0000313" key="2">
    <source>
        <dbReference type="Proteomes" id="UP000195521"/>
    </source>
</evidence>
<keyword evidence="2" id="KW-1185">Reference proteome</keyword>
<dbReference type="EMBL" id="BDQF01000227">
    <property type="protein sequence ID" value="GAW84311.1"/>
    <property type="molecule type" value="Genomic_DNA"/>
</dbReference>
<proteinExistence type="predicted"/>
<dbReference type="Proteomes" id="UP000195521">
    <property type="component" value="Unassembled WGS sequence"/>
</dbReference>
<dbReference type="AlphaFoldDB" id="A0A1Y1JP97"/>
<protein>
    <submittedName>
        <fullName evidence="1">Variable surface protein</fullName>
    </submittedName>
</protein>